<feature type="transmembrane region" description="Helical" evidence="1">
    <location>
        <begin position="101"/>
        <end position="122"/>
    </location>
</feature>
<feature type="transmembrane region" description="Helical" evidence="1">
    <location>
        <begin position="12"/>
        <end position="33"/>
    </location>
</feature>
<keyword evidence="1" id="KW-0472">Membrane</keyword>
<keyword evidence="1" id="KW-0812">Transmembrane</keyword>
<comment type="caution">
    <text evidence="2">The sequence shown here is derived from an EMBL/GenBank/DDBJ whole genome shotgun (WGS) entry which is preliminary data.</text>
</comment>
<evidence type="ECO:0000313" key="2">
    <source>
        <dbReference type="EMBL" id="MBP2353164.1"/>
    </source>
</evidence>
<name>A0ABS4UNG6_9ACTN</name>
<keyword evidence="3" id="KW-1185">Reference proteome</keyword>
<feature type="transmembrane region" description="Helical" evidence="1">
    <location>
        <begin position="45"/>
        <end position="64"/>
    </location>
</feature>
<feature type="transmembrane region" description="Helical" evidence="1">
    <location>
        <begin position="171"/>
        <end position="190"/>
    </location>
</feature>
<dbReference type="Proteomes" id="UP000755585">
    <property type="component" value="Unassembled WGS sequence"/>
</dbReference>
<feature type="transmembrane region" description="Helical" evidence="1">
    <location>
        <begin position="70"/>
        <end position="89"/>
    </location>
</feature>
<reference evidence="2 3" key="1">
    <citation type="submission" date="2021-03" db="EMBL/GenBank/DDBJ databases">
        <title>Sequencing the genomes of 1000 actinobacteria strains.</title>
        <authorList>
            <person name="Klenk H.-P."/>
        </authorList>
    </citation>
    <scope>NUCLEOTIDE SEQUENCE [LARGE SCALE GENOMIC DNA]</scope>
    <source>
        <strain evidence="2 3">DSM 18824</strain>
    </source>
</reference>
<evidence type="ECO:0000313" key="3">
    <source>
        <dbReference type="Proteomes" id="UP000755585"/>
    </source>
</evidence>
<gene>
    <name evidence="2" type="ORF">JOF29_004247</name>
</gene>
<organism evidence="2 3">
    <name type="scientific">Kribbella aluminosa</name>
    <dbReference type="NCBI Taxonomy" id="416017"/>
    <lineage>
        <taxon>Bacteria</taxon>
        <taxon>Bacillati</taxon>
        <taxon>Actinomycetota</taxon>
        <taxon>Actinomycetes</taxon>
        <taxon>Propionibacteriales</taxon>
        <taxon>Kribbellaceae</taxon>
        <taxon>Kribbella</taxon>
    </lineage>
</organism>
<protein>
    <recommendedName>
        <fullName evidence="4">DUF5134 domain-containing protein</fullName>
    </recommendedName>
</protein>
<dbReference type="InterPro" id="IPR033458">
    <property type="entry name" value="DUF5134"/>
</dbReference>
<keyword evidence="1" id="KW-1133">Transmembrane helix</keyword>
<dbReference type="RefSeq" id="WP_209695807.1">
    <property type="nucleotide sequence ID" value="NZ_BAAAVU010000006.1"/>
</dbReference>
<evidence type="ECO:0000256" key="1">
    <source>
        <dbReference type="SAM" id="Phobius"/>
    </source>
</evidence>
<dbReference type="EMBL" id="JAGINT010000001">
    <property type="protein sequence ID" value="MBP2353164.1"/>
    <property type="molecule type" value="Genomic_DNA"/>
</dbReference>
<accession>A0ABS4UNG6</accession>
<dbReference type="Pfam" id="PF17197">
    <property type="entry name" value="DUF5134"/>
    <property type="match status" value="1"/>
</dbReference>
<feature type="transmembrane region" description="Helical" evidence="1">
    <location>
        <begin position="142"/>
        <end position="159"/>
    </location>
</feature>
<sequence>MSHGMFPADSSIALTALTALTGVFAVSGLYGLWRVASGRGRGIETVVDVNHVLMSPAMLLMLWLPSAPSVTWVQIAVFSGLALVFFRHLSSSHGVTARTGALLHGGMNLGMVWMLAVGMTGMVGMSDMAGMDHGGGQTWTGLLSWSVVGLLVLSAAWWFGRMVRECGHRMLCCCHGLATGGMAAMLALMTPAL</sequence>
<proteinExistence type="predicted"/>
<evidence type="ECO:0008006" key="4">
    <source>
        <dbReference type="Google" id="ProtNLM"/>
    </source>
</evidence>